<dbReference type="PANTHER" id="PTHR42718:SF9">
    <property type="entry name" value="MAJOR FACILITATOR SUPERFAMILY MULTIDRUG TRANSPORTER MFSC"/>
    <property type="match status" value="1"/>
</dbReference>
<keyword evidence="7 8" id="KW-0472">Membrane</keyword>
<dbReference type="GO" id="GO:0005886">
    <property type="term" value="C:plasma membrane"/>
    <property type="evidence" value="ECO:0007669"/>
    <property type="project" value="UniProtKB-SubCell"/>
</dbReference>
<proteinExistence type="inferred from homology"/>
<evidence type="ECO:0000259" key="9">
    <source>
        <dbReference type="PROSITE" id="PS50850"/>
    </source>
</evidence>
<dbReference type="NCBIfam" id="TIGR00711">
    <property type="entry name" value="efflux_EmrB"/>
    <property type="match status" value="1"/>
</dbReference>
<feature type="transmembrane region" description="Helical" evidence="8">
    <location>
        <begin position="242"/>
        <end position="266"/>
    </location>
</feature>
<dbReference type="PROSITE" id="PS50850">
    <property type="entry name" value="MFS"/>
    <property type="match status" value="1"/>
</dbReference>
<dbReference type="GO" id="GO:0022857">
    <property type="term" value="F:transmembrane transporter activity"/>
    <property type="evidence" value="ECO:0007669"/>
    <property type="project" value="InterPro"/>
</dbReference>
<dbReference type="CDD" id="cd17503">
    <property type="entry name" value="MFS_LmrB_MDR_like"/>
    <property type="match status" value="1"/>
</dbReference>
<keyword evidence="11" id="KW-1185">Reference proteome</keyword>
<gene>
    <name evidence="10" type="primary">emrB</name>
    <name evidence="10" type="ORF">PbB2_03087</name>
</gene>
<feature type="transmembrane region" description="Helical" evidence="8">
    <location>
        <begin position="96"/>
        <end position="115"/>
    </location>
</feature>
<evidence type="ECO:0000256" key="6">
    <source>
        <dbReference type="ARBA" id="ARBA00022989"/>
    </source>
</evidence>
<dbReference type="RefSeq" id="WP_108986274.1">
    <property type="nucleotide sequence ID" value="NZ_BFBR01000013.1"/>
</dbReference>
<feature type="transmembrane region" description="Helical" evidence="8">
    <location>
        <begin position="25"/>
        <end position="43"/>
    </location>
</feature>
<reference evidence="10 11" key="1">
    <citation type="journal article" date="2018" name="Genome Announc.">
        <title>Draft Genome Sequence of "Candidatus Phycosocius bacilliformis," an Alphaproteobacterial Ectosymbiont of the Hydrocarbon-Producing Green Alga Botryococcus braunii.</title>
        <authorList>
            <person name="Tanabe Y."/>
            <person name="Yamaguchi H."/>
            <person name="Watanabe M.M."/>
        </authorList>
    </citation>
    <scope>NUCLEOTIDE SEQUENCE [LARGE SCALE GENOMIC DNA]</scope>
    <source>
        <strain evidence="10 11">BOTRYCO-2</strain>
    </source>
</reference>
<feature type="transmembrane region" description="Helical" evidence="8">
    <location>
        <begin position="351"/>
        <end position="372"/>
    </location>
</feature>
<evidence type="ECO:0000256" key="8">
    <source>
        <dbReference type="SAM" id="Phobius"/>
    </source>
</evidence>
<evidence type="ECO:0000256" key="3">
    <source>
        <dbReference type="ARBA" id="ARBA00022448"/>
    </source>
</evidence>
<dbReference type="AlphaFoldDB" id="A0A2P2EE92"/>
<feature type="transmembrane region" description="Helical" evidence="8">
    <location>
        <begin position="286"/>
        <end position="306"/>
    </location>
</feature>
<feature type="transmembrane region" description="Helical" evidence="8">
    <location>
        <begin position="182"/>
        <end position="205"/>
    </location>
</feature>
<evidence type="ECO:0000313" key="11">
    <source>
        <dbReference type="Proteomes" id="UP000245086"/>
    </source>
</evidence>
<keyword evidence="3" id="KW-0813">Transport</keyword>
<evidence type="ECO:0000313" key="10">
    <source>
        <dbReference type="EMBL" id="GBF59390.1"/>
    </source>
</evidence>
<keyword evidence="5 8" id="KW-0812">Transmembrane</keyword>
<dbReference type="EMBL" id="BFBR01000013">
    <property type="protein sequence ID" value="GBF59390.1"/>
    <property type="molecule type" value="Genomic_DNA"/>
</dbReference>
<keyword evidence="6 8" id="KW-1133">Transmembrane helix</keyword>
<dbReference type="SUPFAM" id="SSF103473">
    <property type="entry name" value="MFS general substrate transporter"/>
    <property type="match status" value="1"/>
</dbReference>
<feature type="domain" description="Major facilitator superfamily (MFS) profile" evidence="9">
    <location>
        <begin position="30"/>
        <end position="524"/>
    </location>
</feature>
<feature type="transmembrane region" description="Helical" evidence="8">
    <location>
        <begin position="318"/>
        <end position="339"/>
    </location>
</feature>
<name>A0A2P2EE92_9PROT</name>
<feature type="transmembrane region" description="Helical" evidence="8">
    <location>
        <begin position="121"/>
        <end position="147"/>
    </location>
</feature>
<dbReference type="InterPro" id="IPR011701">
    <property type="entry name" value="MFS"/>
</dbReference>
<evidence type="ECO:0000256" key="2">
    <source>
        <dbReference type="ARBA" id="ARBA00008537"/>
    </source>
</evidence>
<evidence type="ECO:0000256" key="5">
    <source>
        <dbReference type="ARBA" id="ARBA00022692"/>
    </source>
</evidence>
<protein>
    <submittedName>
        <fullName evidence="10">Multidrug export protein EmrB</fullName>
    </submittedName>
</protein>
<feature type="transmembrane region" description="Helical" evidence="8">
    <location>
        <begin position="384"/>
        <end position="404"/>
    </location>
</feature>
<accession>A0A2P2EE92</accession>
<dbReference type="InterPro" id="IPR004638">
    <property type="entry name" value="EmrB-like"/>
</dbReference>
<feature type="transmembrane region" description="Helical" evidence="8">
    <location>
        <begin position="217"/>
        <end position="236"/>
    </location>
</feature>
<dbReference type="InterPro" id="IPR020846">
    <property type="entry name" value="MFS_dom"/>
</dbReference>
<evidence type="ECO:0000256" key="4">
    <source>
        <dbReference type="ARBA" id="ARBA00022475"/>
    </source>
</evidence>
<dbReference type="Proteomes" id="UP000245086">
    <property type="component" value="Unassembled WGS sequence"/>
</dbReference>
<evidence type="ECO:0000256" key="7">
    <source>
        <dbReference type="ARBA" id="ARBA00023136"/>
    </source>
</evidence>
<evidence type="ECO:0000256" key="1">
    <source>
        <dbReference type="ARBA" id="ARBA00004651"/>
    </source>
</evidence>
<feature type="transmembrane region" description="Helical" evidence="8">
    <location>
        <begin position="154"/>
        <end position="176"/>
    </location>
</feature>
<dbReference type="OrthoDB" id="9812221at2"/>
<organism evidence="10 11">
    <name type="scientific">Candidatus Phycosocius bacilliformis</name>
    <dbReference type="NCBI Taxonomy" id="1445552"/>
    <lineage>
        <taxon>Bacteria</taxon>
        <taxon>Pseudomonadati</taxon>
        <taxon>Pseudomonadota</taxon>
        <taxon>Alphaproteobacteria</taxon>
        <taxon>Caulobacterales</taxon>
        <taxon>Caulobacterales incertae sedis</taxon>
        <taxon>Candidatus Phycosocius</taxon>
    </lineage>
</organism>
<dbReference type="PANTHER" id="PTHR42718">
    <property type="entry name" value="MAJOR FACILITATOR SUPERFAMILY MULTIDRUG TRANSPORTER MFSC"/>
    <property type="match status" value="1"/>
</dbReference>
<comment type="subcellular location">
    <subcellularLocation>
        <location evidence="1">Cell membrane</location>
        <topology evidence="1">Multi-pass membrane protein</topology>
    </subcellularLocation>
</comment>
<comment type="similarity">
    <text evidence="2">Belongs to the major facilitator superfamily. EmrB family.</text>
</comment>
<feature type="transmembrane region" description="Helical" evidence="8">
    <location>
        <begin position="501"/>
        <end position="520"/>
    </location>
</feature>
<dbReference type="InterPro" id="IPR036259">
    <property type="entry name" value="MFS_trans_sf"/>
</dbReference>
<dbReference type="Gene3D" id="1.20.1250.20">
    <property type="entry name" value="MFS general substrate transporter like domains"/>
    <property type="match status" value="1"/>
</dbReference>
<dbReference type="Pfam" id="PF07690">
    <property type="entry name" value="MFS_1"/>
    <property type="match status" value="1"/>
</dbReference>
<keyword evidence="4" id="KW-1003">Cell membrane</keyword>
<comment type="caution">
    <text evidence="10">The sequence shown here is derived from an EMBL/GenBank/DDBJ whole genome shotgun (WGS) entry which is preliminary data.</text>
</comment>
<sequence length="532" mass="56524">MSQTSAPADPPLTGPGGIIYPKPTAALWLGFACMALGNFMAILDIQIVASSLREIQAGVSASADELVWIQTSYLVAEVIAIPLSGFMGRALSIRNLFSAAALGFTLASFGCAFAQNIGTLVFFRIIQGFMGGFMMPTTFAAGFLLFAEKDRATVNVMMGMIMTSAPAMGPALGGFITSALGWHWLFLVNLVPGLVCAAGCFFLIPLKTPDWPLLRRIDLIGLLALAVFLGSLEIVLEEGPRQGWLGSGEIVLFATTMAVGGGVFFWRAFTLEEPIVKLDAFTDRNFAVCALLAFTVGIGLYGSVYLQPLFLGQVRGYNSLQIGQVMFVTGVFMLLSAPFARQLIMRIDPRVAIFCGASLVGGSCLLQAHLTAQSSFWDFFWPQAMRGSGLILCFATLSTIALGTMPPHKIQSASGLFNLTRNLGGAIGLAVLSTMNDYYTVFHRTQLGSAMNMGDPMLADRLAASAANLAARGVANPDTAALAQQIQILNREAAVMTFNNLFVLIAGFLALSILVIPLLAKARPAQGSGGIH</sequence>